<evidence type="ECO:0000313" key="3">
    <source>
        <dbReference type="Proteomes" id="UP001580407"/>
    </source>
</evidence>
<dbReference type="RefSeq" id="WP_375526278.1">
    <property type="nucleotide sequence ID" value="NZ_JBHILM010000018.1"/>
</dbReference>
<name>A0ABV5B9Z7_9BACL</name>
<dbReference type="InterPro" id="IPR014001">
    <property type="entry name" value="Helicase_ATP-bd"/>
</dbReference>
<protein>
    <submittedName>
        <fullName evidence="2">DEAD/DEAH box helicase</fullName>
        <ecNumber evidence="2">3.6.4.-</ecNumber>
    </submittedName>
</protein>
<evidence type="ECO:0000313" key="2">
    <source>
        <dbReference type="EMBL" id="MFB5682520.1"/>
    </source>
</evidence>
<dbReference type="InterPro" id="IPR001650">
    <property type="entry name" value="Helicase_C-like"/>
</dbReference>
<dbReference type="Gene3D" id="3.40.50.300">
    <property type="entry name" value="P-loop containing nucleotide triphosphate hydrolases"/>
    <property type="match status" value="2"/>
</dbReference>
<dbReference type="Proteomes" id="UP001580407">
    <property type="component" value="Unassembled WGS sequence"/>
</dbReference>
<comment type="caution">
    <text evidence="2">The sequence shown here is derived from an EMBL/GenBank/DDBJ whole genome shotgun (WGS) entry which is preliminary data.</text>
</comment>
<sequence>MLNLNYFIESIPNIESNEELREPQIIAYQRTYEHFVMNKERNHAIIVLPTGVGKTGLMGILPFGISFGRVLIITPQLVIKDAVLDSLDPEHPKNFWLTRKIFERFEELPSVIEYESKTSDWALEQSNIVILNIHKLQERLDSALIKRVDSNFFDMIIIDEAHHSTANTWETSLAYFSNTKVIKVTGTPERTDGEKIEGQLVYKYPLSQAMANNYVKSLERIHYVPDQLFFTIDKNDNTLFSLEQIRDMNLKDEDWITRSVAFSEECSLRVVEESIKILNEKRSTGVPHKIIAVACSIWHAEQLQRLYEKNGQDVALVHSKLPKEELNIRLRSIENHKVQVVIHVAKLGEGYDHKYLSIAAIFRPFRHKLPYEQFVGRVLRAIDPDEVQTPEDNIACVVHHKELGLESLWKFYKEEKEKSDVIKYIRDDDPLLNDRVSQKKIEKHTGSVFEDGKGSVERDSFIDTELLKERERRQKIEADKLKKLKELLPNIPDEALLQMVRREEEGSPSSKILRPDKYLFRKMRNLDDRIKKEMVPEIILEYNIPMDGSQLSISKLFTGKYKWISKKVNNNAGMLATYLEYRLNEQVGISDRSTWSPEEYDSALNLIEDLFILVKKILDSEHK</sequence>
<dbReference type="PANTHER" id="PTHR47396">
    <property type="entry name" value="TYPE I RESTRICTION ENZYME ECOKI R PROTEIN"/>
    <property type="match status" value="1"/>
</dbReference>
<keyword evidence="3" id="KW-1185">Reference proteome</keyword>
<accession>A0ABV5B9Z7</accession>
<keyword evidence="2" id="KW-0347">Helicase</keyword>
<reference evidence="2 3" key="1">
    <citation type="submission" date="2024-09" db="EMBL/GenBank/DDBJ databases">
        <authorList>
            <person name="Ruan L."/>
        </authorList>
    </citation>
    <scope>NUCLEOTIDE SEQUENCE [LARGE SCALE GENOMIC DNA]</scope>
    <source>
        <strain evidence="2 3">D33</strain>
    </source>
</reference>
<dbReference type="InterPro" id="IPR027417">
    <property type="entry name" value="P-loop_NTPase"/>
</dbReference>
<dbReference type="EMBL" id="JBHILM010000018">
    <property type="protein sequence ID" value="MFB5682520.1"/>
    <property type="molecule type" value="Genomic_DNA"/>
</dbReference>
<dbReference type="InterPro" id="IPR050742">
    <property type="entry name" value="Helicase_Restrict-Modif_Enz"/>
</dbReference>
<dbReference type="InterPro" id="IPR006935">
    <property type="entry name" value="Helicase/UvrB_N"/>
</dbReference>
<dbReference type="Pfam" id="PF00271">
    <property type="entry name" value="Helicase_C"/>
    <property type="match status" value="1"/>
</dbReference>
<feature type="domain" description="Helicase ATP-binding" evidence="1">
    <location>
        <begin position="35"/>
        <end position="206"/>
    </location>
</feature>
<keyword evidence="2" id="KW-0378">Hydrolase</keyword>
<dbReference type="GO" id="GO:0004386">
    <property type="term" value="F:helicase activity"/>
    <property type="evidence" value="ECO:0007669"/>
    <property type="project" value="UniProtKB-KW"/>
</dbReference>
<dbReference type="PROSITE" id="PS51192">
    <property type="entry name" value="HELICASE_ATP_BIND_1"/>
    <property type="match status" value="1"/>
</dbReference>
<organism evidence="2 3">
    <name type="scientific">Paenibacillus terreus</name>
    <dbReference type="NCBI Taxonomy" id="1387834"/>
    <lineage>
        <taxon>Bacteria</taxon>
        <taxon>Bacillati</taxon>
        <taxon>Bacillota</taxon>
        <taxon>Bacilli</taxon>
        <taxon>Bacillales</taxon>
        <taxon>Paenibacillaceae</taxon>
        <taxon>Paenibacillus</taxon>
    </lineage>
</organism>
<dbReference type="SMART" id="SM00487">
    <property type="entry name" value="DEXDc"/>
    <property type="match status" value="1"/>
</dbReference>
<proteinExistence type="predicted"/>
<dbReference type="GO" id="GO:0016787">
    <property type="term" value="F:hydrolase activity"/>
    <property type="evidence" value="ECO:0007669"/>
    <property type="project" value="UniProtKB-KW"/>
</dbReference>
<dbReference type="EC" id="3.6.4.-" evidence="2"/>
<dbReference type="PANTHER" id="PTHR47396:SF1">
    <property type="entry name" value="ATP-DEPENDENT HELICASE IRC3-RELATED"/>
    <property type="match status" value="1"/>
</dbReference>
<keyword evidence="2" id="KW-0067">ATP-binding</keyword>
<keyword evidence="2" id="KW-0547">Nucleotide-binding</keyword>
<gene>
    <name evidence="2" type="ORF">ACE3NQ_16455</name>
</gene>
<evidence type="ECO:0000259" key="1">
    <source>
        <dbReference type="PROSITE" id="PS51192"/>
    </source>
</evidence>
<dbReference type="SUPFAM" id="SSF52540">
    <property type="entry name" value="P-loop containing nucleoside triphosphate hydrolases"/>
    <property type="match status" value="1"/>
</dbReference>
<dbReference type="Pfam" id="PF04851">
    <property type="entry name" value="ResIII"/>
    <property type="match status" value="1"/>
</dbReference>